<dbReference type="Pfam" id="PF03824">
    <property type="entry name" value="NicO"/>
    <property type="match status" value="1"/>
</dbReference>
<keyword evidence="9" id="KW-0406">Ion transport</keyword>
<dbReference type="AlphaFoldDB" id="B2IB40"/>
<evidence type="ECO:0000256" key="12">
    <source>
        <dbReference type="ARBA" id="ARBA00023285"/>
    </source>
</evidence>
<evidence type="ECO:0000256" key="9">
    <source>
        <dbReference type="ARBA" id="ARBA00023065"/>
    </source>
</evidence>
<keyword evidence="3" id="KW-0171">Cobalt transport</keyword>
<dbReference type="KEGG" id="bid:Bind_0081"/>
<feature type="transmembrane region" description="Helical" evidence="13">
    <location>
        <begin position="350"/>
        <end position="377"/>
    </location>
</feature>
<dbReference type="GO" id="GO:0046583">
    <property type="term" value="F:monoatomic cation efflux transmembrane transporter activity"/>
    <property type="evidence" value="ECO:0007669"/>
    <property type="project" value="TreeGrafter"/>
</dbReference>
<dbReference type="PANTHER" id="PTHR40659:SF1">
    <property type="entry name" value="NICKEL_COBALT EFFLUX SYSTEM RCNA"/>
    <property type="match status" value="1"/>
</dbReference>
<keyword evidence="5" id="KW-1003">Cell membrane</keyword>
<evidence type="ECO:0000256" key="1">
    <source>
        <dbReference type="ARBA" id="ARBA00002510"/>
    </source>
</evidence>
<feature type="transmembrane region" description="Helical" evidence="13">
    <location>
        <begin position="87"/>
        <end position="107"/>
    </location>
</feature>
<reference evidence="15" key="1">
    <citation type="submission" date="2008-03" db="EMBL/GenBank/DDBJ databases">
        <title>Complete sequence of chromosome of Beijerinckia indica subsp. indica ATCC 9039.</title>
        <authorList>
            <consortium name="US DOE Joint Genome Institute"/>
            <person name="Copeland A."/>
            <person name="Lucas S."/>
            <person name="Lapidus A."/>
            <person name="Glavina del Rio T."/>
            <person name="Dalin E."/>
            <person name="Tice H."/>
            <person name="Bruce D."/>
            <person name="Goodwin L."/>
            <person name="Pitluck S."/>
            <person name="LaButti K."/>
            <person name="Schmutz J."/>
            <person name="Larimer F."/>
            <person name="Land M."/>
            <person name="Hauser L."/>
            <person name="Kyrpides N."/>
            <person name="Mikhailova N."/>
            <person name="Dunfield P.F."/>
            <person name="Dedysh S.N."/>
            <person name="Liesack W."/>
            <person name="Saw J.H."/>
            <person name="Alam M."/>
            <person name="Chen Y."/>
            <person name="Murrell J.C."/>
            <person name="Richardson P."/>
        </authorList>
    </citation>
    <scope>NUCLEOTIDE SEQUENCE [LARGE SCALE GENOMIC DNA]</scope>
    <source>
        <strain evidence="15">ATCC 9039 / DSM 1715 / NCIMB 8712</strain>
    </source>
</reference>
<keyword evidence="12" id="KW-0170">Cobalt</keyword>
<keyword evidence="8 13" id="KW-1133">Transmembrane helix</keyword>
<dbReference type="RefSeq" id="WP_012383098.1">
    <property type="nucleotide sequence ID" value="NC_010581.1"/>
</dbReference>
<evidence type="ECO:0000256" key="13">
    <source>
        <dbReference type="RuleBase" id="RU362101"/>
    </source>
</evidence>
<comment type="subcellular location">
    <subcellularLocation>
        <location evidence="2 13">Cell membrane</location>
        <topology evidence="2 13">Multi-pass membrane protein</topology>
    </subcellularLocation>
</comment>
<name>B2IB40_BEII9</name>
<keyword evidence="6" id="KW-0533">Nickel</keyword>
<organism evidence="14 15">
    <name type="scientific">Beijerinckia indica subsp. indica (strain ATCC 9039 / DSM 1715 / NCIMB 8712)</name>
    <dbReference type="NCBI Taxonomy" id="395963"/>
    <lineage>
        <taxon>Bacteria</taxon>
        <taxon>Pseudomonadati</taxon>
        <taxon>Pseudomonadota</taxon>
        <taxon>Alphaproteobacteria</taxon>
        <taxon>Hyphomicrobiales</taxon>
        <taxon>Beijerinckiaceae</taxon>
        <taxon>Beijerinckia</taxon>
    </lineage>
</organism>
<evidence type="ECO:0000256" key="8">
    <source>
        <dbReference type="ARBA" id="ARBA00022989"/>
    </source>
</evidence>
<dbReference type="EMBL" id="CP001016">
    <property type="protein sequence ID" value="ACB93740.1"/>
    <property type="molecule type" value="Genomic_DNA"/>
</dbReference>
<keyword evidence="10" id="KW-0921">Nickel transport</keyword>
<dbReference type="STRING" id="395963.Bind_0081"/>
<dbReference type="InterPro" id="IPR051224">
    <property type="entry name" value="NiCoT_RcnA"/>
</dbReference>
<dbReference type="GO" id="GO:0010045">
    <property type="term" value="P:response to nickel cation"/>
    <property type="evidence" value="ECO:0007669"/>
    <property type="project" value="TreeGrafter"/>
</dbReference>
<feature type="transmembrane region" description="Helical" evidence="13">
    <location>
        <begin position="165"/>
        <end position="184"/>
    </location>
</feature>
<evidence type="ECO:0000256" key="6">
    <source>
        <dbReference type="ARBA" id="ARBA00022596"/>
    </source>
</evidence>
<keyword evidence="4 13" id="KW-0813">Transport</keyword>
<evidence type="ECO:0000313" key="15">
    <source>
        <dbReference type="Proteomes" id="UP000001695"/>
    </source>
</evidence>
<dbReference type="GO" id="GO:0005886">
    <property type="term" value="C:plasma membrane"/>
    <property type="evidence" value="ECO:0007669"/>
    <property type="project" value="UniProtKB-SubCell"/>
</dbReference>
<dbReference type="GO" id="GO:0032025">
    <property type="term" value="P:response to cobalt ion"/>
    <property type="evidence" value="ECO:0007669"/>
    <property type="project" value="TreeGrafter"/>
</dbReference>
<keyword evidence="11 13" id="KW-0472">Membrane</keyword>
<dbReference type="eggNOG" id="COG2215">
    <property type="taxonomic scope" value="Bacteria"/>
</dbReference>
<accession>B2IB40</accession>
<gene>
    <name evidence="14" type="ordered locus">Bind_0081</name>
</gene>
<dbReference type="Proteomes" id="UP000001695">
    <property type="component" value="Chromosome"/>
</dbReference>
<evidence type="ECO:0000256" key="3">
    <source>
        <dbReference type="ARBA" id="ARBA00022426"/>
    </source>
</evidence>
<dbReference type="PANTHER" id="PTHR40659">
    <property type="entry name" value="NICKEL/COBALT EFFLUX SYSTEM RCNA"/>
    <property type="match status" value="1"/>
</dbReference>
<dbReference type="GO" id="GO:0015099">
    <property type="term" value="F:nickel cation transmembrane transporter activity"/>
    <property type="evidence" value="ECO:0007669"/>
    <property type="project" value="UniProtKB-UniRule"/>
</dbReference>
<comment type="similarity">
    <text evidence="13">Belongs to the NiCoT transporter (TC 2.A.52) family.</text>
</comment>
<proteinExistence type="inferred from homology"/>
<feature type="transmembrane region" description="Helical" evidence="13">
    <location>
        <begin position="128"/>
        <end position="153"/>
    </location>
</feature>
<keyword evidence="7 13" id="KW-0812">Transmembrane</keyword>
<evidence type="ECO:0000256" key="10">
    <source>
        <dbReference type="ARBA" id="ARBA00023112"/>
    </source>
</evidence>
<dbReference type="HOGENOM" id="CLU_058605_0_2_5"/>
<protein>
    <recommendedName>
        <fullName evidence="13">Nickel/cobalt efflux system</fullName>
    </recommendedName>
</protein>
<evidence type="ECO:0000256" key="5">
    <source>
        <dbReference type="ARBA" id="ARBA00022475"/>
    </source>
</evidence>
<comment type="function">
    <text evidence="1">Efflux system for nickel and cobalt.</text>
</comment>
<feature type="transmembrane region" description="Helical" evidence="13">
    <location>
        <begin position="273"/>
        <end position="296"/>
    </location>
</feature>
<evidence type="ECO:0000256" key="7">
    <source>
        <dbReference type="ARBA" id="ARBA00022692"/>
    </source>
</evidence>
<feature type="transmembrane region" description="Helical" evidence="13">
    <location>
        <begin position="308"/>
        <end position="329"/>
    </location>
</feature>
<dbReference type="GO" id="GO:0006824">
    <property type="term" value="P:cobalt ion transport"/>
    <property type="evidence" value="ECO:0007669"/>
    <property type="project" value="UniProtKB-KW"/>
</dbReference>
<evidence type="ECO:0000256" key="11">
    <source>
        <dbReference type="ARBA" id="ARBA00023136"/>
    </source>
</evidence>
<dbReference type="InterPro" id="IPR011541">
    <property type="entry name" value="Ni/Co_transpt_high_affinity"/>
</dbReference>
<evidence type="ECO:0000256" key="2">
    <source>
        <dbReference type="ARBA" id="ARBA00004651"/>
    </source>
</evidence>
<evidence type="ECO:0000256" key="4">
    <source>
        <dbReference type="ARBA" id="ARBA00022448"/>
    </source>
</evidence>
<sequence length="383" mass="39133">MPQRRMPSLRLASFGRPHRLLVLTGLILCGFAMSSGFAQGVHHPFAVGVNEGAASTQGVFGFLLGEESRFYQRLTAALRASRTDGGAAATLIALSFAYGIFHAAGPGHGKAVISAYLLANEKMVRRGLVLSFCAALLQAGVAIALVTIAAMMVHATARQMTDTAHILEIASYAGMAILGASLTFNKSKKLVAMVLAARDQAARKMPAGLVFTPAGASSNFTAAPRASAFKAESVDPASPIGASTGAQAFACDDGCNHLLTLAPDASDKGIKSALLAVLAAGTRPCSGAILVLIFALSQGIFLTGVSATLAMALGTAITTGALALLTVFAKTSALKLVAAKTPLSGGPYGPVLLSLFEMGAALLVLLFGLVMLGGNYFGKTTIF</sequence>
<reference evidence="14 15" key="2">
    <citation type="journal article" date="2010" name="J. Bacteriol.">
        <title>Complete genome sequence of Beijerinckia indica subsp. indica.</title>
        <authorList>
            <person name="Tamas I."/>
            <person name="Dedysh S.N."/>
            <person name="Liesack W."/>
            <person name="Stott M.B."/>
            <person name="Alam M."/>
            <person name="Murrell J.C."/>
            <person name="Dunfield P.F."/>
        </authorList>
    </citation>
    <scope>NUCLEOTIDE SEQUENCE [LARGE SCALE GENOMIC DNA]</scope>
    <source>
        <strain evidence="15">ATCC 9039 / DSM 1715 / NCIMB 8712</strain>
    </source>
</reference>
<evidence type="ECO:0000313" key="14">
    <source>
        <dbReference type="EMBL" id="ACB93740.1"/>
    </source>
</evidence>
<keyword evidence="15" id="KW-1185">Reference proteome</keyword>